<evidence type="ECO:0000313" key="3">
    <source>
        <dbReference type="EMBL" id="UYB35959.1"/>
    </source>
</evidence>
<reference evidence="3" key="1">
    <citation type="submission" date="2022-09" db="EMBL/GenBank/DDBJ databases">
        <authorList>
            <person name="Li D."/>
            <person name="Cheng J."/>
            <person name="Li Y."/>
        </authorList>
    </citation>
    <scope>NUCLEOTIDE SEQUENCE</scope>
    <source>
        <strain evidence="3">DL</strain>
    </source>
</reference>
<feature type="region of interest" description="Disordered" evidence="1">
    <location>
        <begin position="181"/>
        <end position="201"/>
    </location>
</feature>
<evidence type="ECO:0008006" key="5">
    <source>
        <dbReference type="Google" id="ProtNLM"/>
    </source>
</evidence>
<keyword evidence="4" id="KW-1185">Reference proteome</keyword>
<organism evidence="3 4">
    <name type="scientific">Arthrobacter koreensis</name>
    <dbReference type="NCBI Taxonomy" id="199136"/>
    <lineage>
        <taxon>Bacteria</taxon>
        <taxon>Bacillati</taxon>
        <taxon>Actinomycetota</taxon>
        <taxon>Actinomycetes</taxon>
        <taxon>Micrococcales</taxon>
        <taxon>Micrococcaceae</taxon>
        <taxon>Arthrobacter</taxon>
    </lineage>
</organism>
<feature type="transmembrane region" description="Helical" evidence="2">
    <location>
        <begin position="50"/>
        <end position="71"/>
    </location>
</feature>
<evidence type="ECO:0000313" key="4">
    <source>
        <dbReference type="Proteomes" id="UP001063368"/>
    </source>
</evidence>
<feature type="transmembrane region" description="Helical" evidence="2">
    <location>
        <begin position="12"/>
        <end position="30"/>
    </location>
</feature>
<accession>A0ABY6FRX1</accession>
<protein>
    <recommendedName>
        <fullName evidence="5">PH domain-containing protein</fullName>
    </recommendedName>
</protein>
<dbReference type="EMBL" id="CP106856">
    <property type="protein sequence ID" value="UYB35959.1"/>
    <property type="molecule type" value="Genomic_DNA"/>
</dbReference>
<feature type="transmembrane region" description="Helical" evidence="2">
    <location>
        <begin position="77"/>
        <end position="96"/>
    </location>
</feature>
<keyword evidence="2" id="KW-1133">Transmembrane helix</keyword>
<evidence type="ECO:0000256" key="1">
    <source>
        <dbReference type="SAM" id="MobiDB-lite"/>
    </source>
</evidence>
<gene>
    <name evidence="3" type="ORF">N9A08_15305</name>
</gene>
<dbReference type="Proteomes" id="UP001063368">
    <property type="component" value="Chromosome"/>
</dbReference>
<keyword evidence="2" id="KW-0812">Transmembrane</keyword>
<name>A0ABY6FRX1_9MICC</name>
<evidence type="ECO:0000256" key="2">
    <source>
        <dbReference type="SAM" id="Phobius"/>
    </source>
</evidence>
<sequence length="201" mass="22361">MGEFVSTGPMLQIAITAGVTLAIALISWWARRHPNRAKDHPERIRPPKVVPGVGWLFIAVGLLMGLAALSIENPDVGMVISSVAIFLGGLAFLWIYRQVYVAPRPYELAFRKIFGPEQVLPYSDIVDYRMQRLKGQPFLWVKFANGTKYSLNVNAFNVAPMMQAIDFHRATGRWPLPVDTAHLPPGDVATRNDSGPDRLNP</sequence>
<proteinExistence type="predicted"/>
<keyword evidence="2" id="KW-0472">Membrane</keyword>
<dbReference type="RefSeq" id="WP_263127808.1">
    <property type="nucleotide sequence ID" value="NZ_CP106856.1"/>
</dbReference>